<keyword evidence="3" id="KW-1185">Reference proteome</keyword>
<dbReference type="GO" id="GO:0006261">
    <property type="term" value="P:DNA-templated DNA replication"/>
    <property type="evidence" value="ECO:0007669"/>
    <property type="project" value="TreeGrafter"/>
</dbReference>
<feature type="compositionally biased region" description="Basic residues" evidence="1">
    <location>
        <begin position="1"/>
        <end position="17"/>
    </location>
</feature>
<dbReference type="PANTHER" id="PTHR14303:SF0">
    <property type="entry name" value="DNA POLYMERASE DELTA SUBUNIT 4"/>
    <property type="match status" value="1"/>
</dbReference>
<dbReference type="GO" id="GO:0003887">
    <property type="term" value="F:DNA-directed DNA polymerase activity"/>
    <property type="evidence" value="ECO:0007669"/>
    <property type="project" value="TreeGrafter"/>
</dbReference>
<accession>A0AAV9IQP4</accession>
<protein>
    <recommendedName>
        <fullName evidence="4">DNA polymerase delta subunit 4</fullName>
    </recommendedName>
</protein>
<dbReference type="Pfam" id="PF04081">
    <property type="entry name" value="DNA_pol_delta_4"/>
    <property type="match status" value="1"/>
</dbReference>
<dbReference type="GO" id="GO:0043625">
    <property type="term" value="C:delta DNA polymerase complex"/>
    <property type="evidence" value="ECO:0007669"/>
    <property type="project" value="TreeGrafter"/>
</dbReference>
<dbReference type="InterPro" id="IPR007218">
    <property type="entry name" value="DNA_pol_delta_4"/>
</dbReference>
<feature type="region of interest" description="Disordered" evidence="1">
    <location>
        <begin position="1"/>
        <end position="94"/>
    </location>
</feature>
<organism evidence="2 3">
    <name type="scientific">Cyanidium caldarium</name>
    <name type="common">Red alga</name>
    <dbReference type="NCBI Taxonomy" id="2771"/>
    <lineage>
        <taxon>Eukaryota</taxon>
        <taxon>Rhodophyta</taxon>
        <taxon>Bangiophyceae</taxon>
        <taxon>Cyanidiales</taxon>
        <taxon>Cyanidiaceae</taxon>
        <taxon>Cyanidium</taxon>
    </lineage>
</organism>
<gene>
    <name evidence="2" type="ORF">CDCA_CDCA02G0587</name>
</gene>
<dbReference type="GO" id="GO:0000731">
    <property type="term" value="P:DNA synthesis involved in DNA repair"/>
    <property type="evidence" value="ECO:0007669"/>
    <property type="project" value="InterPro"/>
</dbReference>
<reference evidence="2 3" key="1">
    <citation type="submission" date="2022-07" db="EMBL/GenBank/DDBJ databases">
        <title>Genome-wide signatures of adaptation to extreme environments.</title>
        <authorList>
            <person name="Cho C.H."/>
            <person name="Yoon H.S."/>
        </authorList>
    </citation>
    <scope>NUCLEOTIDE SEQUENCE [LARGE SCALE GENOMIC DNA]</scope>
    <source>
        <strain evidence="2 3">DBV 063 E5</strain>
    </source>
</reference>
<dbReference type="Proteomes" id="UP001301350">
    <property type="component" value="Unassembled WGS sequence"/>
</dbReference>
<evidence type="ECO:0008006" key="4">
    <source>
        <dbReference type="Google" id="ProtNLM"/>
    </source>
</evidence>
<evidence type="ECO:0000313" key="2">
    <source>
        <dbReference type="EMBL" id="KAK4534562.1"/>
    </source>
</evidence>
<evidence type="ECO:0000313" key="3">
    <source>
        <dbReference type="Proteomes" id="UP001301350"/>
    </source>
</evidence>
<dbReference type="EMBL" id="JANCYW010000002">
    <property type="protein sequence ID" value="KAK4534562.1"/>
    <property type="molecule type" value="Genomic_DNA"/>
</dbReference>
<comment type="caution">
    <text evidence="2">The sequence shown here is derived from an EMBL/GenBank/DDBJ whole genome shotgun (WGS) entry which is preliminary data.</text>
</comment>
<sequence>MAPKRKAASGGKTRRTPFRGEETSRTTRASSKRRTDKTVEASTCKHLPQTDVRAAQAASRVPTGLQTPSPRRQRSRSRQASLAGETPQKGAAMPRFAAAAPRISQAEGNGDSGTSVADEDALRAFDLNVWYGPCVGLSRLERWARVEELGLHPPLAVQRTLDAAAKEVGTGATRRQLLRPIFSFPERSI</sequence>
<name>A0AAV9IQP4_CYACA</name>
<dbReference type="PANTHER" id="PTHR14303">
    <property type="entry name" value="DNA POLYMERASE DELTA SUBUNIT 4"/>
    <property type="match status" value="1"/>
</dbReference>
<evidence type="ECO:0000256" key="1">
    <source>
        <dbReference type="SAM" id="MobiDB-lite"/>
    </source>
</evidence>
<proteinExistence type="predicted"/>
<dbReference type="AlphaFoldDB" id="A0AAV9IQP4"/>